<keyword evidence="5" id="KW-0663">Pyridoxal phosphate</keyword>
<dbReference type="InterPro" id="IPR050596">
    <property type="entry name" value="AspAT/PAT-like"/>
</dbReference>
<evidence type="ECO:0000313" key="9">
    <source>
        <dbReference type="Proteomes" id="UP001174909"/>
    </source>
</evidence>
<dbReference type="AlphaFoldDB" id="A0AA35RJV7"/>
<dbReference type="GO" id="GO:0008483">
    <property type="term" value="F:transaminase activity"/>
    <property type="evidence" value="ECO:0007669"/>
    <property type="project" value="UniProtKB-KW"/>
</dbReference>
<keyword evidence="9" id="KW-1185">Reference proteome</keyword>
<dbReference type="GO" id="GO:0006520">
    <property type="term" value="P:amino acid metabolic process"/>
    <property type="evidence" value="ECO:0007669"/>
    <property type="project" value="InterPro"/>
</dbReference>
<protein>
    <submittedName>
        <fullName evidence="8">Aspartate aminotransferase</fullName>
    </submittedName>
</protein>
<evidence type="ECO:0000313" key="8">
    <source>
        <dbReference type="EMBL" id="CAI8012839.1"/>
    </source>
</evidence>
<comment type="caution">
    <text evidence="8">The sequence shown here is derived from an EMBL/GenBank/DDBJ whole genome shotgun (WGS) entry which is preliminary data.</text>
</comment>
<dbReference type="InterPro" id="IPR004839">
    <property type="entry name" value="Aminotransferase_I/II_large"/>
</dbReference>
<dbReference type="Gene3D" id="3.40.640.10">
    <property type="entry name" value="Type I PLP-dependent aspartate aminotransferase-like (Major domain)"/>
    <property type="match status" value="1"/>
</dbReference>
<feature type="domain" description="Aminotransferase class I/classII large" evidence="7">
    <location>
        <begin position="4"/>
        <end position="89"/>
    </location>
</feature>
<evidence type="ECO:0000256" key="1">
    <source>
        <dbReference type="ARBA" id="ARBA00001933"/>
    </source>
</evidence>
<evidence type="ECO:0000256" key="5">
    <source>
        <dbReference type="ARBA" id="ARBA00022898"/>
    </source>
</evidence>
<organism evidence="8 9">
    <name type="scientific">Geodia barretti</name>
    <name type="common">Barrett's horny sponge</name>
    <dbReference type="NCBI Taxonomy" id="519541"/>
    <lineage>
        <taxon>Eukaryota</taxon>
        <taxon>Metazoa</taxon>
        <taxon>Porifera</taxon>
        <taxon>Demospongiae</taxon>
        <taxon>Heteroscleromorpha</taxon>
        <taxon>Tetractinellida</taxon>
        <taxon>Astrophorina</taxon>
        <taxon>Geodiidae</taxon>
        <taxon>Geodia</taxon>
    </lineage>
</organism>
<evidence type="ECO:0000256" key="4">
    <source>
        <dbReference type="ARBA" id="ARBA00022679"/>
    </source>
</evidence>
<sequence>MSVMNSGEEVVYPTPGYPIYESQVDYLGGRGRPYAYVEEADGFRIDRASVEAALSDATRVLIVNGQHNPTGADASADEIAWLAGIARERDLCGAVRRAVLRHPLRRQQPQPGVRTGDGRAHRDRLHVLEDLRDDRLAPWRRDRPGPRHRSDHQAEHQPRVVHLRVHPARRRGGLAG</sequence>
<keyword evidence="4" id="KW-0808">Transferase</keyword>
<dbReference type="InterPro" id="IPR015421">
    <property type="entry name" value="PyrdxlP-dep_Trfase_major"/>
</dbReference>
<accession>A0AA35RJV7</accession>
<keyword evidence="3 8" id="KW-0032">Aminotransferase</keyword>
<feature type="compositionally biased region" description="Basic and acidic residues" evidence="6">
    <location>
        <begin position="116"/>
        <end position="145"/>
    </location>
</feature>
<dbReference type="GO" id="GO:0030170">
    <property type="term" value="F:pyridoxal phosphate binding"/>
    <property type="evidence" value="ECO:0007669"/>
    <property type="project" value="InterPro"/>
</dbReference>
<dbReference type="InterPro" id="IPR015424">
    <property type="entry name" value="PyrdxlP-dep_Trfase"/>
</dbReference>
<dbReference type="EMBL" id="CASHTH010001220">
    <property type="protein sequence ID" value="CAI8012839.1"/>
    <property type="molecule type" value="Genomic_DNA"/>
</dbReference>
<dbReference type="PANTHER" id="PTHR46383">
    <property type="entry name" value="ASPARTATE AMINOTRANSFERASE"/>
    <property type="match status" value="1"/>
</dbReference>
<dbReference type="Proteomes" id="UP001174909">
    <property type="component" value="Unassembled WGS sequence"/>
</dbReference>
<dbReference type="SUPFAM" id="SSF53383">
    <property type="entry name" value="PLP-dependent transferases"/>
    <property type="match status" value="1"/>
</dbReference>
<reference evidence="8" key="1">
    <citation type="submission" date="2023-03" db="EMBL/GenBank/DDBJ databases">
        <authorList>
            <person name="Steffen K."/>
            <person name="Cardenas P."/>
        </authorList>
    </citation>
    <scope>NUCLEOTIDE SEQUENCE</scope>
</reference>
<comment type="cofactor">
    <cofactor evidence="1">
        <name>pyridoxal 5'-phosphate</name>
        <dbReference type="ChEBI" id="CHEBI:597326"/>
    </cofactor>
</comment>
<evidence type="ECO:0000259" key="7">
    <source>
        <dbReference type="Pfam" id="PF00155"/>
    </source>
</evidence>
<evidence type="ECO:0000256" key="2">
    <source>
        <dbReference type="ARBA" id="ARBA00007441"/>
    </source>
</evidence>
<evidence type="ECO:0000256" key="6">
    <source>
        <dbReference type="SAM" id="MobiDB-lite"/>
    </source>
</evidence>
<evidence type="ECO:0000256" key="3">
    <source>
        <dbReference type="ARBA" id="ARBA00022576"/>
    </source>
</evidence>
<dbReference type="Pfam" id="PF00155">
    <property type="entry name" value="Aminotran_1_2"/>
    <property type="match status" value="1"/>
</dbReference>
<feature type="compositionally biased region" description="Basic residues" evidence="6">
    <location>
        <begin position="159"/>
        <end position="176"/>
    </location>
</feature>
<feature type="region of interest" description="Disordered" evidence="6">
    <location>
        <begin position="104"/>
        <end position="176"/>
    </location>
</feature>
<gene>
    <name evidence="8" type="ORF">GBAR_LOCUS8203</name>
</gene>
<dbReference type="PANTHER" id="PTHR46383:SF1">
    <property type="entry name" value="ASPARTATE AMINOTRANSFERASE"/>
    <property type="match status" value="1"/>
</dbReference>
<comment type="similarity">
    <text evidence="2">Belongs to the class-I pyridoxal-phosphate-dependent aminotransferase family.</text>
</comment>
<proteinExistence type="inferred from homology"/>
<name>A0AA35RJV7_GEOBA</name>